<dbReference type="EMBL" id="PVEM01000003">
    <property type="protein sequence ID" value="PTD09614.1"/>
    <property type="molecule type" value="Genomic_DNA"/>
</dbReference>
<dbReference type="Proteomes" id="UP000241587">
    <property type="component" value="Unassembled WGS sequence"/>
</dbReference>
<evidence type="ECO:0000256" key="1">
    <source>
        <dbReference type="SAM" id="Coils"/>
    </source>
</evidence>
<proteinExistence type="predicted"/>
<sequence>MHLAPRDRAEALLLKAARAHGIPATKDDIRSALSDTAFVEWANLHLATDNLLTGDELALYTALDKSGQVDRLADLHDLGEVQAVNEDDIRAAIEELNRSTETITKQTETLRQQQDALARLVKKRDEAEIERKELEDERLRKTRYTLNKLVFEVDGEAQSLEYRVQDLEQIAKTSRSNVKRTVESVFQSDDKLLLSLQKLGWELDQQDPEEEKTIEKLREICMRLIKTTVETLRTRLDRIYLEAILAAERSGDVKAATQDDVKALEEELESLYSEILPVAQMSTEQQHLEPALKSTDAQSGQSLRRSAVAVTYVNECLDHLVDKITLLTELTQRSSIFHHRHCQSRIIRLALPEKKKSIRAAMPASPIRNPSPIRMRANTVGSHRGANNKSSRRSSGILDEPAIEALLRDLALSLPDAEEASIQDQVSALNKAFRDRSDKTTDVMRGAQEGFEMSVTSRLDDARLAIQLLRDSMLAESPFGKVKMLDPEFEESVVALERDVEGVKEKLDGVVDKKALAKSVKKDEFVQRWA</sequence>
<organism evidence="3 4">
    <name type="scientific">Fusarium culmorum</name>
    <dbReference type="NCBI Taxonomy" id="5516"/>
    <lineage>
        <taxon>Eukaryota</taxon>
        <taxon>Fungi</taxon>
        <taxon>Dikarya</taxon>
        <taxon>Ascomycota</taxon>
        <taxon>Pezizomycotina</taxon>
        <taxon>Sordariomycetes</taxon>
        <taxon>Hypocreomycetidae</taxon>
        <taxon>Hypocreales</taxon>
        <taxon>Nectriaceae</taxon>
        <taxon>Fusarium</taxon>
    </lineage>
</organism>
<feature type="compositionally biased region" description="Polar residues" evidence="2">
    <location>
        <begin position="379"/>
        <end position="389"/>
    </location>
</feature>
<dbReference type="AlphaFoldDB" id="A0A2T4H1F5"/>
<gene>
    <name evidence="3" type="ORF">FCULG_00008871</name>
</gene>
<feature type="region of interest" description="Disordered" evidence="2">
    <location>
        <begin position="364"/>
        <end position="395"/>
    </location>
</feature>
<evidence type="ECO:0008006" key="5">
    <source>
        <dbReference type="Google" id="ProtNLM"/>
    </source>
</evidence>
<keyword evidence="4" id="KW-1185">Reference proteome</keyword>
<evidence type="ECO:0000256" key="2">
    <source>
        <dbReference type="SAM" id="MobiDB-lite"/>
    </source>
</evidence>
<keyword evidence="1" id="KW-0175">Coiled coil</keyword>
<dbReference type="OMA" id="KFMERWG"/>
<evidence type="ECO:0000313" key="4">
    <source>
        <dbReference type="Proteomes" id="UP000241587"/>
    </source>
</evidence>
<reference evidence="3 4" key="1">
    <citation type="submission" date="2018-02" db="EMBL/GenBank/DDBJ databases">
        <title>Fusarium culmorum secondary metabolites in fungal-bacterial-plant interactions.</title>
        <authorList>
            <person name="Schmidt R."/>
        </authorList>
    </citation>
    <scope>NUCLEOTIDE SEQUENCE [LARGE SCALE GENOMIC DNA]</scope>
    <source>
        <strain evidence="3 4">PV</strain>
    </source>
</reference>
<name>A0A2T4H1F5_FUSCU</name>
<evidence type="ECO:0000313" key="3">
    <source>
        <dbReference type="EMBL" id="PTD09614.1"/>
    </source>
</evidence>
<feature type="coiled-coil region" evidence="1">
    <location>
        <begin position="93"/>
        <end position="144"/>
    </location>
</feature>
<protein>
    <recommendedName>
        <fullName evidence="5">HAUS augmin-like complex subunit 3 N-terminal domain-containing protein</fullName>
    </recommendedName>
</protein>
<comment type="caution">
    <text evidence="3">The sequence shown here is derived from an EMBL/GenBank/DDBJ whole genome shotgun (WGS) entry which is preliminary data.</text>
</comment>
<accession>A0A2T4H1F5</accession>
<dbReference type="OrthoDB" id="5314201at2759"/>